<keyword evidence="4" id="KW-1185">Reference proteome</keyword>
<evidence type="ECO:0000259" key="2">
    <source>
        <dbReference type="Pfam" id="PF24729"/>
    </source>
</evidence>
<feature type="domain" description="Acb2/Tad1 hairpin" evidence="2">
    <location>
        <begin position="14"/>
        <end position="69"/>
    </location>
</feature>
<dbReference type="KEGG" id="vg:77951860"/>
<evidence type="ECO:0000256" key="1">
    <source>
        <dbReference type="ARBA" id="ARBA00022741"/>
    </source>
</evidence>
<organism evidence="3 4">
    <name type="scientific">Gordonia phage Chidiebere</name>
    <dbReference type="NCBI Taxonomy" id="2656530"/>
    <lineage>
        <taxon>Viruses</taxon>
        <taxon>Duplodnaviria</taxon>
        <taxon>Heunggongvirae</taxon>
        <taxon>Uroviricota</taxon>
        <taxon>Caudoviricetes</taxon>
        <taxon>Chidieberevirus</taxon>
        <taxon>Chidieberevirus chidiebere</taxon>
    </lineage>
</organism>
<reference evidence="3 4" key="1">
    <citation type="submission" date="2019-10" db="EMBL/GenBank/DDBJ databases">
        <authorList>
            <person name="Zack K.M."/>
            <person name="Garlena R.A."/>
            <person name="Russell D.A."/>
            <person name="Pope W.H."/>
            <person name="Jacobs-Sera D."/>
            <person name="Hatfull G.F."/>
        </authorList>
    </citation>
    <scope>NUCLEOTIDE SEQUENCE [LARGE SCALE GENOMIC DNA]</scope>
</reference>
<dbReference type="Pfam" id="PF24729">
    <property type="entry name" value="Acb2_Tad1_hairpin"/>
    <property type="match status" value="1"/>
</dbReference>
<proteinExistence type="predicted"/>
<evidence type="ECO:0000313" key="3">
    <source>
        <dbReference type="EMBL" id="QGJ92906.1"/>
    </source>
</evidence>
<dbReference type="EMBL" id="MN586022">
    <property type="protein sequence ID" value="QGJ92906.1"/>
    <property type="molecule type" value="Genomic_DNA"/>
</dbReference>
<protein>
    <recommendedName>
        <fullName evidence="2">Acb2/Tad1 hairpin domain-containing protein</fullName>
    </recommendedName>
</protein>
<name>A0A649VKI4_9CAUD</name>
<dbReference type="InterPro" id="IPR056098">
    <property type="entry name" value="Acb2/Tad1_hairpin"/>
</dbReference>
<evidence type="ECO:0000313" key="4">
    <source>
        <dbReference type="Proteomes" id="UP000423645"/>
    </source>
</evidence>
<sequence length="70" mass="8046">MTNEDWDQASQLQRFSPPRYEGISDAVEIRDAFCDLAEVLMERMPKNREAFVAMNNLETACMYAVRAVEA</sequence>
<dbReference type="GO" id="GO:0000166">
    <property type="term" value="F:nucleotide binding"/>
    <property type="evidence" value="ECO:0007669"/>
    <property type="project" value="UniProtKB-KW"/>
</dbReference>
<gene>
    <name evidence="3" type="primary">14</name>
    <name evidence="3" type="ORF">PBI_CHIDIEBERE_14</name>
</gene>
<dbReference type="Proteomes" id="UP000423645">
    <property type="component" value="Segment"/>
</dbReference>
<keyword evidence="1" id="KW-0547">Nucleotide-binding</keyword>
<accession>A0A649VKI4</accession>
<dbReference type="GeneID" id="77951860"/>
<dbReference type="RefSeq" id="YP_010675532.1">
    <property type="nucleotide sequence ID" value="NC_071005.1"/>
</dbReference>